<dbReference type="InterPro" id="IPR051690">
    <property type="entry name" value="PseI-like"/>
</dbReference>
<dbReference type="Gene3D" id="3.20.20.70">
    <property type="entry name" value="Aldolase class I"/>
    <property type="match status" value="1"/>
</dbReference>
<evidence type="ECO:0000313" key="2">
    <source>
        <dbReference type="EMBL" id="SON54437.1"/>
    </source>
</evidence>
<name>A0A2C9D235_9HYPH</name>
<dbReference type="EC" id="2.5.1.97" evidence="2"/>
<sequence>MKRLSIPQITSAPKVVAEIGCNHKGDMAIAEEMIMMAATFCKVDAVKFQKRNNRELLSPAAFDAPHPNPMHAYGPTYGEHREFLEFTVDQHRHLKDVCERFGIDYSTSVWDVTSAREMITLQPKFLKVPSALNLNFDMLAVLADEYGGEIHCSFGMTTHEEEEKIISFFEQKGRAKDVVVYACTSGYPVDCEEVCLYEITRLQEDYGSRVKSIGFSGHHHGIAIDVAAMVLGATWVERHFTLDRTWKGTDHAASLEPDGMRRVTRDMRNVSLALRYKAREIMPVEVAQRKKLKWAAA</sequence>
<dbReference type="OrthoDB" id="9781701at2"/>
<dbReference type="PANTHER" id="PTHR42966">
    <property type="entry name" value="N-ACETYLNEURAMINATE SYNTHASE"/>
    <property type="match status" value="1"/>
</dbReference>
<accession>A0A2C9D235</accession>
<evidence type="ECO:0000313" key="3">
    <source>
        <dbReference type="Proteomes" id="UP000223606"/>
    </source>
</evidence>
<dbReference type="PANTHER" id="PTHR42966:SF1">
    <property type="entry name" value="SIALIC ACID SYNTHASE"/>
    <property type="match status" value="1"/>
</dbReference>
<dbReference type="InterPro" id="IPR013785">
    <property type="entry name" value="Aldolase_TIM"/>
</dbReference>
<dbReference type="Proteomes" id="UP000223606">
    <property type="component" value="Chromosome 1"/>
</dbReference>
<dbReference type="GO" id="GO:0016051">
    <property type="term" value="P:carbohydrate biosynthetic process"/>
    <property type="evidence" value="ECO:0007669"/>
    <property type="project" value="InterPro"/>
</dbReference>
<dbReference type="Pfam" id="PF03102">
    <property type="entry name" value="NeuB"/>
    <property type="match status" value="1"/>
</dbReference>
<evidence type="ECO:0000259" key="1">
    <source>
        <dbReference type="Pfam" id="PF03102"/>
    </source>
</evidence>
<reference evidence="3" key="1">
    <citation type="submission" date="2017-09" db="EMBL/GenBank/DDBJ databases">
        <title>Genome sequence of Nannocystis excedens DSM 71.</title>
        <authorList>
            <person name="Blom J."/>
        </authorList>
    </citation>
    <scope>NUCLEOTIDE SEQUENCE [LARGE SCALE GENOMIC DNA]</scope>
    <source>
        <strain evidence="3">type strain: E19</strain>
    </source>
</reference>
<dbReference type="RefSeq" id="WP_099554762.1">
    <property type="nucleotide sequence ID" value="NZ_LT960614.1"/>
</dbReference>
<keyword evidence="3" id="KW-1185">Reference proteome</keyword>
<proteinExistence type="predicted"/>
<dbReference type="AlphaFoldDB" id="A0A2C9D235"/>
<protein>
    <submittedName>
        <fullName evidence="2">Pseudaminic acid synthase</fullName>
        <ecNumber evidence="2">2.5.1.97</ecNumber>
    </submittedName>
</protein>
<dbReference type="KEGG" id="hdi:HDIA_0896"/>
<keyword evidence="2" id="KW-0808">Transferase</keyword>
<dbReference type="SUPFAM" id="SSF51569">
    <property type="entry name" value="Aldolase"/>
    <property type="match status" value="1"/>
</dbReference>
<dbReference type="EMBL" id="LT960614">
    <property type="protein sequence ID" value="SON54437.1"/>
    <property type="molecule type" value="Genomic_DNA"/>
</dbReference>
<feature type="domain" description="PseI/NeuA/B-like" evidence="1">
    <location>
        <begin position="34"/>
        <end position="276"/>
    </location>
</feature>
<gene>
    <name evidence="2" type="primary">pseI</name>
    <name evidence="2" type="ORF">HDIA_0896</name>
</gene>
<dbReference type="GO" id="GO:0047444">
    <property type="term" value="F:N-acylneuraminate-9-phosphate synthase activity"/>
    <property type="evidence" value="ECO:0007669"/>
    <property type="project" value="TreeGrafter"/>
</dbReference>
<dbReference type="InterPro" id="IPR013132">
    <property type="entry name" value="PseI/NeuA/B-like_N"/>
</dbReference>
<organism evidence="2 3">
    <name type="scientific">Hartmannibacter diazotrophicus</name>
    <dbReference type="NCBI Taxonomy" id="1482074"/>
    <lineage>
        <taxon>Bacteria</taxon>
        <taxon>Pseudomonadati</taxon>
        <taxon>Pseudomonadota</taxon>
        <taxon>Alphaproteobacteria</taxon>
        <taxon>Hyphomicrobiales</taxon>
        <taxon>Pleomorphomonadaceae</taxon>
        <taxon>Hartmannibacter</taxon>
    </lineage>
</organism>